<dbReference type="InterPro" id="IPR018550">
    <property type="entry name" value="Lipid-A_deacylase-rel"/>
</dbReference>
<keyword evidence="1" id="KW-0472">Membrane</keyword>
<dbReference type="GO" id="GO:0009279">
    <property type="term" value="C:cell outer membrane"/>
    <property type="evidence" value="ECO:0007669"/>
    <property type="project" value="UniProtKB-SubCell"/>
</dbReference>
<dbReference type="PIRSF" id="PIRSF029681">
    <property type="entry name" value="PagL"/>
    <property type="match status" value="1"/>
</dbReference>
<dbReference type="Gene3D" id="2.40.160.20">
    <property type="match status" value="1"/>
</dbReference>
<dbReference type="Proteomes" id="UP000397656">
    <property type="component" value="Chromosome 1"/>
</dbReference>
<evidence type="ECO:0000256" key="2">
    <source>
        <dbReference type="PIRSR" id="PIRSR029681-2"/>
    </source>
</evidence>
<protein>
    <recommendedName>
        <fullName evidence="1">Lipid A deacylase</fullName>
        <ecNumber evidence="1">3.1.1.77</ecNumber>
    </recommendedName>
    <alternativeName>
        <fullName evidence="1">LPS 3-O-deacylase</fullName>
    </alternativeName>
    <alternativeName>
        <fullName evidence="1">Outer membrane enzyme</fullName>
    </alternativeName>
</protein>
<dbReference type="SUPFAM" id="SSF56925">
    <property type="entry name" value="OMPA-like"/>
    <property type="match status" value="1"/>
</dbReference>
<dbReference type="RefSeq" id="WP_150992066.1">
    <property type="nucleotide sequence ID" value="NZ_CP062803.1"/>
</dbReference>
<sequence>MTIDKKNAGLARRLATRVKALGAMAALGACAAAHADPGVHVAFGRDPGHNIDKYELGINWDSGFAWGNPQGWQVKLQWEAELAEWNARSGTNAQNATEFGFSPIFRLEKRGGAVVPFMEASVGVRMMSHKATSDEHRSGSLFQFSDMIGVGMAFGPKTAYEAGFRYQHVSNAGIKQPNPGSGFYTGYMRYRF</sequence>
<comment type="subcellular location">
    <subcellularLocation>
        <location evidence="1">Cell outer membrane</location>
        <topology evidence="1">Multi-pass membrane protein</topology>
    </subcellularLocation>
</comment>
<dbReference type="EMBL" id="CP062803">
    <property type="protein sequence ID" value="QOT76856.1"/>
    <property type="molecule type" value="Genomic_DNA"/>
</dbReference>
<comment type="function">
    <text evidence="1">Has lipid A 3-O-deacylase activity. Hydrolyzes the ester bond at the 3 position of lipid A, a bioactive component of lipopolysaccharide (LPS), thereby releasing the primary fatty acyl moiety.</text>
</comment>
<dbReference type="GeneID" id="98399609"/>
<evidence type="ECO:0000313" key="3">
    <source>
        <dbReference type="EMBL" id="QOT76856.1"/>
    </source>
</evidence>
<proteinExistence type="inferred from homology"/>
<keyword evidence="1" id="KW-0998">Cell outer membrane</keyword>
<comment type="catalytic activity">
    <reaction evidence="1">
        <text>a 3-(acyloxy)acyl derivative of bacterial toxin + H2O = a 3-hydroxyacyl derivative of bacterial toxin + a fatty acid + H(+)</text>
        <dbReference type="Rhea" id="RHEA:12032"/>
        <dbReference type="ChEBI" id="CHEBI:15377"/>
        <dbReference type="ChEBI" id="CHEBI:15378"/>
        <dbReference type="ChEBI" id="CHEBI:28868"/>
        <dbReference type="ChEBI" id="CHEBI:136853"/>
        <dbReference type="ChEBI" id="CHEBI:140675"/>
        <dbReference type="EC" id="3.1.1.77"/>
    </reaction>
</comment>
<dbReference type="Pfam" id="PF09411">
    <property type="entry name" value="PagL"/>
    <property type="match status" value="1"/>
</dbReference>
<gene>
    <name evidence="3" type="ORF">F7R26_001775</name>
</gene>
<accession>A0A643FNX6</accession>
<feature type="site" description="Critical for activity" evidence="2">
    <location>
        <position position="171"/>
    </location>
</feature>
<comment type="subunit">
    <text evidence="1">Homodimer.</text>
</comment>
<dbReference type="AlphaFoldDB" id="A0A643FNX6"/>
<evidence type="ECO:0000256" key="1">
    <source>
        <dbReference type="PIRNR" id="PIRNR029681"/>
    </source>
</evidence>
<keyword evidence="1 3" id="KW-0378">Hydrolase</keyword>
<comment type="similarity">
    <text evidence="1">Belongs to the PagL family.</text>
</comment>
<organism evidence="3 4">
    <name type="scientific">Cupriavidus basilensis</name>
    <dbReference type="NCBI Taxonomy" id="68895"/>
    <lineage>
        <taxon>Bacteria</taxon>
        <taxon>Pseudomonadati</taxon>
        <taxon>Pseudomonadota</taxon>
        <taxon>Betaproteobacteria</taxon>
        <taxon>Burkholderiales</taxon>
        <taxon>Burkholderiaceae</taxon>
        <taxon>Cupriavidus</taxon>
    </lineage>
</organism>
<evidence type="ECO:0000313" key="4">
    <source>
        <dbReference type="Proteomes" id="UP000397656"/>
    </source>
</evidence>
<reference evidence="3 4" key="1">
    <citation type="submission" date="2020-10" db="EMBL/GenBank/DDBJ databases">
        <title>Complete genome sequence of Cupriavidus basilensis CCUG 49340T.</title>
        <authorList>
            <person name="Salva-Serra F."/>
            <person name="Donoso R.A."/>
            <person name="Cho K.H."/>
            <person name="Yoo J.A."/>
            <person name="Lee K."/>
            <person name="Yoon S.-H."/>
            <person name="Perez-Pantoja D."/>
            <person name="Moore E.R.B."/>
        </authorList>
    </citation>
    <scope>NUCLEOTIDE SEQUENCE [LARGE SCALE GENOMIC DNA]</scope>
    <source>
        <strain evidence="4">CCUG 49340</strain>
    </source>
</reference>
<dbReference type="InterPro" id="IPR011250">
    <property type="entry name" value="OMP/PagP_B-barrel"/>
</dbReference>
<dbReference type="PROSITE" id="PS51257">
    <property type="entry name" value="PROKAR_LIPOPROTEIN"/>
    <property type="match status" value="1"/>
</dbReference>
<name>A0A643FNX6_9BURK</name>
<dbReference type="EC" id="3.1.1.77" evidence="1"/>
<dbReference type="GO" id="GO:0050528">
    <property type="term" value="F:acyloxyacyl hydrolase activity"/>
    <property type="evidence" value="ECO:0007669"/>
    <property type="project" value="UniProtKB-EC"/>
</dbReference>